<feature type="region of interest" description="Disordered" evidence="1">
    <location>
        <begin position="46"/>
        <end position="71"/>
    </location>
</feature>
<keyword evidence="3" id="KW-1185">Reference proteome</keyword>
<dbReference type="AlphaFoldDB" id="A0A7I9ZFV8"/>
<evidence type="ECO:0000256" key="1">
    <source>
        <dbReference type="SAM" id="MobiDB-lite"/>
    </source>
</evidence>
<proteinExistence type="predicted"/>
<evidence type="ECO:0000313" key="2">
    <source>
        <dbReference type="EMBL" id="GFG99566.1"/>
    </source>
</evidence>
<dbReference type="EMBL" id="BLLB01000001">
    <property type="protein sequence ID" value="GFG99566.1"/>
    <property type="molecule type" value="Genomic_DNA"/>
</dbReference>
<comment type="caution">
    <text evidence="2">The sequence shown here is derived from an EMBL/GenBank/DDBJ whole genome shotgun (WGS) entry which is preliminary data.</text>
</comment>
<sequence length="71" mass="7627">MGPPDAHSTRQFDSTQLGMAAKPDYPTSYLRQMIYPFTHASGRSLKPLTTATTADGNAPIPPSGQGSTYRL</sequence>
<organism evidence="2 3">
    <name type="scientific">Mycolicibacterium hippocampi</name>
    <dbReference type="NCBI Taxonomy" id="659824"/>
    <lineage>
        <taxon>Bacteria</taxon>
        <taxon>Bacillati</taxon>
        <taxon>Actinomycetota</taxon>
        <taxon>Actinomycetes</taxon>
        <taxon>Mycobacteriales</taxon>
        <taxon>Mycobacteriaceae</taxon>
        <taxon>Mycolicibacterium</taxon>
    </lineage>
</organism>
<evidence type="ECO:0000313" key="3">
    <source>
        <dbReference type="Proteomes" id="UP000465304"/>
    </source>
</evidence>
<name>A0A7I9ZFV8_9MYCO</name>
<protein>
    <submittedName>
        <fullName evidence="2">Uncharacterized protein</fullName>
    </submittedName>
</protein>
<reference evidence="2 3" key="1">
    <citation type="journal article" date="2019" name="Emerg. Microbes Infect.">
        <title>Comprehensive subspecies identification of 175 nontuberculous mycobacteria species based on 7547 genomic profiles.</title>
        <authorList>
            <person name="Matsumoto Y."/>
            <person name="Kinjo T."/>
            <person name="Motooka D."/>
            <person name="Nabeya D."/>
            <person name="Jung N."/>
            <person name="Uechi K."/>
            <person name="Horii T."/>
            <person name="Iida T."/>
            <person name="Fujita J."/>
            <person name="Nakamura S."/>
        </authorList>
    </citation>
    <scope>NUCLEOTIDE SEQUENCE [LARGE SCALE GENOMIC DNA]</scope>
    <source>
        <strain evidence="2 3">JCM 30996</strain>
    </source>
</reference>
<gene>
    <name evidence="2" type="ORF">MHIP_00500</name>
</gene>
<dbReference type="Proteomes" id="UP000465304">
    <property type="component" value="Unassembled WGS sequence"/>
</dbReference>
<accession>A0A7I9ZFV8</accession>